<dbReference type="CDD" id="cd22842">
    <property type="entry name" value="Gal_Rha_Lectin_BGal"/>
    <property type="match status" value="1"/>
</dbReference>
<protein>
    <submittedName>
        <fullName evidence="3">Galactose binding lectin domain-containing protein</fullName>
    </submittedName>
</protein>
<gene>
    <name evidence="3" type="ORF">SAMN05443669_100740</name>
</gene>
<dbReference type="InterPro" id="IPR043159">
    <property type="entry name" value="Lectin_gal-bd_sf"/>
</dbReference>
<dbReference type="Proteomes" id="UP000184260">
    <property type="component" value="Unassembled WGS sequence"/>
</dbReference>
<evidence type="ECO:0000313" key="4">
    <source>
        <dbReference type="Proteomes" id="UP000184260"/>
    </source>
</evidence>
<proteinExistence type="predicted"/>
<feature type="signal peptide" evidence="1">
    <location>
        <begin position="1"/>
        <end position="20"/>
    </location>
</feature>
<feature type="chain" id="PRO_5012816568" evidence="1">
    <location>
        <begin position="21"/>
        <end position="1324"/>
    </location>
</feature>
<name>A0A1M7AGX3_9FLAO</name>
<sequence length="1324" mass="140048">MNKKILFLILFFLSIEASFAQIQLSGNITTRSADIKKNDLPEITINKPTGINVGDIMLVTIAQQENDKQTNTTAIGWNSIANGDIEGGGKNAWGSILYRIVTSSDLSTTSYTFTLGEESKKVVGTIVAFSGVDINNPIEAISNLARNNNDRDTSTSAITTVTPNAAVLLFGMSKKNLTFDNWQTTTPGTLTESFDNQGSGDAAVAMAWALKPTVGTTGAGLVRLSEDNDRTGTILIALKPVCPPISNNNVSYSNGTSGQVNATANENNNAGLNAPVNTYFATVNFASYGTPNGSAPSFILGACHSNTSQSVAESYLLGNTTASISATNSVFGDPCEGTLKRLYVSATYAQPICNGTAVTITGTAPSGGTGTFTYQWQSSTTSATSGFVAAAGTNNGLNYSTGALTQTTWFRRVVTSCSTTSTSAIVLVRVNAVVGAGSIGANQAICSGRTPAPITSTLNGTGSGTVTYEWQTNASGSYVTIAGATGATYNPPALTATTSFQRRTVSVSGGITCNSPYTSPVTITVSPVSGDQVTYGANSWIGYVYANTNGGNPPNNPFTTTYRGYVTQPEIFNLDLANGAISGPNLCGTYDTNFAVRYKMTQNLPAGCYTFTVGGDDGYRLSLDGGATYVVNNWDDHAYESTVYTAYLSGSTNFVLEYFETGGQSRVSFSYVYIALAVPTIGIINQPNCVLSSGSVPLSGLPTTGSWTIIASPNTTGLTGLTGNGETATVGGLVVGTTYTFSVSNGTCASSVSSNVVINNVVTTTYNGTSWTSPPTLLKIGIIAAPSAVPIKISSNTELCSCTVNSGTTMLVDPNISLKLQDRLTVNGKLTFENNASLIQVNDNAINSGKITYQRQTSPYKPFDYIYWSSPVEGQVLRDVSPLTPSDKFYSFDVATYDWKPEDSNSKMTNGVGYIIRGANYVLPTPPGLHQASFFGIPNNGLVTVAIPSTAANSESSALLGNPYPSALDANKFLRDNISILEGTLYFWTHNTAIQDVGNITNGSQGSGALAYTSDDYATYNLTGGVTVVATGNILGGITQIVNKPSGKIASGQSFFAGIKAVAGTVKFENSMRVGVGGITGTNSQFFRTANKKFDATTTSENHRVWLNLTNTQGAFKQLLVGYITAATNAYDPSFDGVSFNGNEFIDFYSITDDETLTIQGRALPFEENDVVPLGYSSAIEGGFTISIDEVDGLFTSQNIFLEDKLNGSVHDLKKSGYTFETKIGTFDDRLVLRYTDKTLGIADLDQLEDQVIISKDKNELKIKSANETIKRVTIFDLQGKKVFDKEALDETEFRSSNVSLFKQTGIVKVTLATGQVISKKVAF</sequence>
<evidence type="ECO:0000256" key="1">
    <source>
        <dbReference type="SAM" id="SignalP"/>
    </source>
</evidence>
<dbReference type="STRING" id="69322.SAMN05443669_100740"/>
<keyword evidence="1" id="KW-0732">Signal</keyword>
<dbReference type="OrthoDB" id="1652165at2"/>
<dbReference type="EMBL" id="FRBU01000007">
    <property type="protein sequence ID" value="SHL42012.1"/>
    <property type="molecule type" value="Genomic_DNA"/>
</dbReference>
<evidence type="ECO:0000313" key="3">
    <source>
        <dbReference type="EMBL" id="SHL42012.1"/>
    </source>
</evidence>
<dbReference type="PROSITE" id="PS50228">
    <property type="entry name" value="SUEL_LECTIN"/>
    <property type="match status" value="1"/>
</dbReference>
<dbReference type="Pfam" id="PF02140">
    <property type="entry name" value="SUEL_Lectin"/>
    <property type="match status" value="1"/>
</dbReference>
<dbReference type="InterPro" id="IPR000922">
    <property type="entry name" value="Lectin_gal-bd_dom"/>
</dbReference>
<dbReference type="RefSeq" id="WP_073352305.1">
    <property type="nucleotide sequence ID" value="NZ_FRBU01000007.1"/>
</dbReference>
<dbReference type="Gene3D" id="2.60.120.740">
    <property type="match status" value="1"/>
</dbReference>
<reference evidence="4" key="1">
    <citation type="submission" date="2016-11" db="EMBL/GenBank/DDBJ databases">
        <authorList>
            <person name="Varghese N."/>
            <person name="Submissions S."/>
        </authorList>
    </citation>
    <scope>NUCLEOTIDE SEQUENCE [LARGE SCALE GENOMIC DNA]</scope>
    <source>
        <strain evidence="4">DSM 3661</strain>
    </source>
</reference>
<feature type="domain" description="SUEL-type lectin" evidence="2">
    <location>
        <begin position="264"/>
        <end position="349"/>
    </location>
</feature>
<dbReference type="GO" id="GO:0030246">
    <property type="term" value="F:carbohydrate binding"/>
    <property type="evidence" value="ECO:0007669"/>
    <property type="project" value="UniProtKB-KW"/>
</dbReference>
<accession>A0A1M7AGX3</accession>
<organism evidence="3 4">
    <name type="scientific">Flavobacterium xanthum</name>
    <dbReference type="NCBI Taxonomy" id="69322"/>
    <lineage>
        <taxon>Bacteria</taxon>
        <taxon>Pseudomonadati</taxon>
        <taxon>Bacteroidota</taxon>
        <taxon>Flavobacteriia</taxon>
        <taxon>Flavobacteriales</taxon>
        <taxon>Flavobacteriaceae</taxon>
        <taxon>Flavobacterium</taxon>
    </lineage>
</organism>
<keyword evidence="3" id="KW-0430">Lectin</keyword>
<evidence type="ECO:0000259" key="2">
    <source>
        <dbReference type="PROSITE" id="PS50228"/>
    </source>
</evidence>
<keyword evidence="4" id="KW-1185">Reference proteome</keyword>
<dbReference type="NCBIfam" id="NF033708">
    <property type="entry name" value="T9SS_Cterm_ChiA"/>
    <property type="match status" value="1"/>
</dbReference>